<feature type="domain" description="SnoaL-like" evidence="1">
    <location>
        <begin position="8"/>
        <end position="105"/>
    </location>
</feature>
<reference evidence="2" key="2">
    <citation type="submission" date="2016-01" db="EMBL/GenBank/DDBJ databases">
        <authorList>
            <person name="Hong K.W."/>
        </authorList>
    </citation>
    <scope>NUCLEOTIDE SEQUENCE</scope>
    <source>
        <strain evidence="2">M40</strain>
    </source>
</reference>
<dbReference type="InterPro" id="IPR037401">
    <property type="entry name" value="SnoaL-like"/>
</dbReference>
<reference evidence="4 7" key="4">
    <citation type="submission" date="2019-02" db="EMBL/GenBank/DDBJ databases">
        <authorList>
            <consortium name="Pathogen Informatics"/>
        </authorList>
    </citation>
    <scope>NUCLEOTIDE SEQUENCE [LARGE SCALE GENOMIC DNA]</scope>
    <source>
        <strain evidence="4 7">3012STDY7078520</strain>
    </source>
</reference>
<gene>
    <name evidence="2" type="ORF">AVW13_04365</name>
    <name evidence="3" type="ORF">B8X04_10850</name>
    <name evidence="4" type="ORF">NCTC12391_02076</name>
</gene>
<dbReference type="AlphaFoldDB" id="A0A161SAE3"/>
<sequence length="117" mass="12742">MTAVRELVERYYTTVDAGDPVATAALFAADASYDRPGYPTMVGQAITDFYLGERVIESGAHELGEILVEGAHAASRGVFAGRLKDGSETRVGFADFFRFDEQGLISTRTTYFYQAAV</sequence>
<evidence type="ECO:0000313" key="7">
    <source>
        <dbReference type="Proteomes" id="UP000386281"/>
    </source>
</evidence>
<dbReference type="RefSeq" id="WP_009376386.1">
    <property type="nucleotide sequence ID" value="NZ_CAACXN010000015.1"/>
</dbReference>
<dbReference type="Proteomes" id="UP000216867">
    <property type="component" value="Unassembled WGS sequence"/>
</dbReference>
<keyword evidence="3" id="KW-0413">Isomerase</keyword>
<dbReference type="Pfam" id="PF12680">
    <property type="entry name" value="SnoaL_2"/>
    <property type="match status" value="1"/>
</dbReference>
<dbReference type="EMBL" id="NCWY01000008">
    <property type="protein sequence ID" value="PAK95306.1"/>
    <property type="molecule type" value="Genomic_DNA"/>
</dbReference>
<evidence type="ECO:0000313" key="5">
    <source>
        <dbReference type="Proteomes" id="UP000076612"/>
    </source>
</evidence>
<dbReference type="STRING" id="33889.AVW13_04365"/>
<dbReference type="Proteomes" id="UP000076612">
    <property type="component" value="Unassembled WGS sequence"/>
</dbReference>
<evidence type="ECO:0000259" key="1">
    <source>
        <dbReference type="Pfam" id="PF12680"/>
    </source>
</evidence>
<dbReference type="EMBL" id="CAACXN010000015">
    <property type="protein sequence ID" value="VEW13866.1"/>
    <property type="molecule type" value="Genomic_DNA"/>
</dbReference>
<dbReference type="Gene3D" id="3.10.450.50">
    <property type="match status" value="1"/>
</dbReference>
<evidence type="ECO:0000313" key="2">
    <source>
        <dbReference type="EMBL" id="KZE23448.1"/>
    </source>
</evidence>
<dbReference type="SUPFAM" id="SSF54427">
    <property type="entry name" value="NTF2-like"/>
    <property type="match status" value="1"/>
</dbReference>
<evidence type="ECO:0000313" key="3">
    <source>
        <dbReference type="EMBL" id="PAK95306.1"/>
    </source>
</evidence>
<proteinExistence type="predicted"/>
<protein>
    <submittedName>
        <fullName evidence="3 4">Ketosteroid isomerase</fullName>
    </submittedName>
</protein>
<evidence type="ECO:0000313" key="4">
    <source>
        <dbReference type="EMBL" id="VEW13866.1"/>
    </source>
</evidence>
<name>A0A161SAE3_9MICO</name>
<accession>A0A161SAE3</accession>
<organism evidence="3 6">
    <name type="scientific">Brevibacterium casei</name>
    <dbReference type="NCBI Taxonomy" id="33889"/>
    <lineage>
        <taxon>Bacteria</taxon>
        <taxon>Bacillati</taxon>
        <taxon>Actinomycetota</taxon>
        <taxon>Actinomycetes</taxon>
        <taxon>Micrococcales</taxon>
        <taxon>Brevibacteriaceae</taxon>
        <taxon>Brevibacterium</taxon>
    </lineage>
</organism>
<dbReference type="InterPro" id="IPR032710">
    <property type="entry name" value="NTF2-like_dom_sf"/>
</dbReference>
<dbReference type="EMBL" id="LQQR01000003">
    <property type="protein sequence ID" value="KZE23448.1"/>
    <property type="molecule type" value="Genomic_DNA"/>
</dbReference>
<dbReference type="GO" id="GO:0016853">
    <property type="term" value="F:isomerase activity"/>
    <property type="evidence" value="ECO:0007669"/>
    <property type="project" value="UniProtKB-KW"/>
</dbReference>
<evidence type="ECO:0000313" key="6">
    <source>
        <dbReference type="Proteomes" id="UP000216867"/>
    </source>
</evidence>
<reference evidence="3 6" key="3">
    <citation type="submission" date="2017-04" db="EMBL/GenBank/DDBJ databases">
        <title>Kefir bacterial isolates.</title>
        <authorList>
            <person name="Kim Y."/>
            <person name="Blasche S."/>
            <person name="Patil K.R."/>
        </authorList>
    </citation>
    <scope>NUCLEOTIDE SEQUENCE [LARGE SCALE GENOMIC DNA]</scope>
    <source>
        <strain evidence="3 6">OG2</strain>
    </source>
</reference>
<dbReference type="Proteomes" id="UP000386281">
    <property type="component" value="Unassembled WGS sequence"/>
</dbReference>
<reference evidence="5" key="1">
    <citation type="submission" date="2016-01" db="EMBL/GenBank/DDBJ databases">
        <title>Draft genome of Chromobacterium sp. F49.</title>
        <authorList>
            <person name="Hong K.W."/>
        </authorList>
    </citation>
    <scope>NUCLEOTIDE SEQUENCE [LARGE SCALE GENOMIC DNA]</scope>
    <source>
        <strain evidence="5">M40</strain>
    </source>
</reference>